<dbReference type="Pfam" id="PF13625">
    <property type="entry name" value="Helicase_C_3"/>
    <property type="match status" value="1"/>
</dbReference>
<dbReference type="InterPro" id="IPR032830">
    <property type="entry name" value="XPB/Ssl2_N"/>
</dbReference>
<keyword evidence="2" id="KW-0378">Hydrolase</keyword>
<reference evidence="2 3" key="1">
    <citation type="submission" date="2020-09" db="EMBL/GenBank/DDBJ databases">
        <title>Paenibacillus sp. CAU 1523 isolated from sand of Haeundae Beach.</title>
        <authorList>
            <person name="Kim W."/>
        </authorList>
    </citation>
    <scope>NUCLEOTIDE SEQUENCE [LARGE SCALE GENOMIC DNA]</scope>
    <source>
        <strain evidence="2 3">CAU 1523</strain>
    </source>
</reference>
<evidence type="ECO:0000313" key="2">
    <source>
        <dbReference type="EMBL" id="MBD8496851.1"/>
    </source>
</evidence>
<keyword evidence="2" id="KW-0547">Nucleotide-binding</keyword>
<protein>
    <submittedName>
        <fullName evidence="2">Helicase-associated domain-containing protein</fullName>
    </submittedName>
</protein>
<name>A0ABR9AV69_9BACL</name>
<dbReference type="RefSeq" id="WP_192023337.1">
    <property type="nucleotide sequence ID" value="NZ_JACYTN010000001.1"/>
</dbReference>
<dbReference type="EMBL" id="JACYTN010000001">
    <property type="protein sequence ID" value="MBD8496851.1"/>
    <property type="molecule type" value="Genomic_DNA"/>
</dbReference>
<dbReference type="GO" id="GO:0004386">
    <property type="term" value="F:helicase activity"/>
    <property type="evidence" value="ECO:0007669"/>
    <property type="project" value="UniProtKB-KW"/>
</dbReference>
<comment type="caution">
    <text evidence="2">The sequence shown here is derived from an EMBL/GenBank/DDBJ whole genome shotgun (WGS) entry which is preliminary data.</text>
</comment>
<accession>A0ABR9AV69</accession>
<dbReference type="Proteomes" id="UP000634529">
    <property type="component" value="Unassembled WGS sequence"/>
</dbReference>
<gene>
    <name evidence="2" type="ORF">IFO66_00890</name>
</gene>
<organism evidence="2 3">
    <name type="scientific">Paenibacillus arenosi</name>
    <dbReference type="NCBI Taxonomy" id="2774142"/>
    <lineage>
        <taxon>Bacteria</taxon>
        <taxon>Bacillati</taxon>
        <taxon>Bacillota</taxon>
        <taxon>Bacilli</taxon>
        <taxon>Bacillales</taxon>
        <taxon>Paenibacillaceae</taxon>
        <taxon>Paenibacillus</taxon>
    </lineage>
</organism>
<proteinExistence type="predicted"/>
<feature type="domain" description="Helicase XPB/Ssl2 N-terminal" evidence="1">
    <location>
        <begin position="368"/>
        <end position="474"/>
    </location>
</feature>
<sequence>MRTSELAARAESQAQIVDVEKVGTTAQNDPLRVGFAPYTNWQKFSAAPELVLHTLQQLPPSLQQLYVHVLKQTGPLPFHEEMIESWQHANAAAAEVMAALPVWYEEGLLAVFRKAWGERLYVVPIDVYVMMLQHGLASLSIDSADELPIDTFAHSESGQGVINDLFRLLVFTANEGLPVTAKGTLHKRTIQRLESQLQMSTEALSACKVSYAFAEAVSPKLAVSLDLAMRLGLIRKDTQSFSIETKPLYEWLQQPHSKWNEAIWLLVGQHYTAANVHTKHLFYAISAAARPGEWVQAESTVKQMQESGWLGFDAEQSLIETTKAWLHALNTFGWCELRTVSDGSLWYKWLLSGEHDADEQMEDGHGFFVQPDFEIIVPPDCSMLIRWKLEQIAEHLSSSGMHMYRLTRDSFQTAIDAGHTRKQQQEFLERHALTGIPENIIDAWERWNEQYGRAWFSEVVLLRCEDESAAHLIQQECEQGKLIGKLSKIGPTAFVAARDQVEQIRMVMEQIGLPLLKNWRNDNYDEPASTEQRGAEDELLKLSTTASIRSAKHFQNSSTMNGIVYSPSSLQYYEMDMAYRRDESWLSSYIGLPLMWTKEVRTYHASTMMEIVETAIRLKLALQIKENGQLLRVVPIRLNGQGNMDSALEVYMNEDSRAVRKTLMPNQWEGVRLLVPEWL</sequence>
<keyword evidence="2" id="KW-0347">Helicase</keyword>
<evidence type="ECO:0000259" key="1">
    <source>
        <dbReference type="Pfam" id="PF13625"/>
    </source>
</evidence>
<keyword evidence="2" id="KW-0067">ATP-binding</keyword>
<evidence type="ECO:0000313" key="3">
    <source>
        <dbReference type="Proteomes" id="UP000634529"/>
    </source>
</evidence>
<keyword evidence="3" id="KW-1185">Reference proteome</keyword>